<dbReference type="PRINTS" id="PR00446">
    <property type="entry name" value="HYDRGNUPTAKE"/>
</dbReference>
<proteinExistence type="inferred from homology"/>
<evidence type="ECO:0000256" key="4">
    <source>
        <dbReference type="ARBA" id="ARBA00022801"/>
    </source>
</evidence>
<comment type="caution">
    <text evidence="5">The sequence shown here is derived from an EMBL/GenBank/DDBJ whole genome shotgun (WGS) entry which is preliminary data.</text>
</comment>
<comment type="similarity">
    <text evidence="1">Belongs to the peptidase A31 family.</text>
</comment>
<evidence type="ECO:0000256" key="3">
    <source>
        <dbReference type="ARBA" id="ARBA00022750"/>
    </source>
</evidence>
<dbReference type="Gene3D" id="3.40.50.1450">
    <property type="entry name" value="HybD-like"/>
    <property type="match status" value="1"/>
</dbReference>
<dbReference type="PANTHER" id="PTHR30302">
    <property type="entry name" value="HYDROGENASE 1 MATURATION PROTEASE"/>
    <property type="match status" value="1"/>
</dbReference>
<protein>
    <submittedName>
        <fullName evidence="5">HyaD/HybD family hydrogenase maturation endopeptidase</fullName>
    </submittedName>
</protein>
<name>A0ABT7R0Z4_9BACT</name>
<dbReference type="SUPFAM" id="SSF53163">
    <property type="entry name" value="HybD-like"/>
    <property type="match status" value="1"/>
</dbReference>
<dbReference type="InterPro" id="IPR000671">
    <property type="entry name" value="Peptidase_A31"/>
</dbReference>
<dbReference type="InterPro" id="IPR023430">
    <property type="entry name" value="Pept_HybD-like_dom_sf"/>
</dbReference>
<organism evidence="5 6">
    <name type="scientific">Sulfurovum zhangzhouensis</name>
    <dbReference type="NCBI Taxonomy" id="3019067"/>
    <lineage>
        <taxon>Bacteria</taxon>
        <taxon>Pseudomonadati</taxon>
        <taxon>Campylobacterota</taxon>
        <taxon>Epsilonproteobacteria</taxon>
        <taxon>Campylobacterales</taxon>
        <taxon>Sulfurovaceae</taxon>
        <taxon>Sulfurovum</taxon>
    </lineage>
</organism>
<evidence type="ECO:0000256" key="1">
    <source>
        <dbReference type="ARBA" id="ARBA00006814"/>
    </source>
</evidence>
<keyword evidence="3" id="KW-0064">Aspartyl protease</keyword>
<evidence type="ECO:0000313" key="6">
    <source>
        <dbReference type="Proteomes" id="UP001169069"/>
    </source>
</evidence>
<evidence type="ECO:0000313" key="5">
    <source>
        <dbReference type="EMBL" id="MDM5272746.1"/>
    </source>
</evidence>
<reference evidence="5" key="1">
    <citation type="submission" date="2023-01" db="EMBL/GenBank/DDBJ databases">
        <title>Sulfurovum sp. zt1-1 genome assembly.</title>
        <authorList>
            <person name="Wang J."/>
        </authorList>
    </citation>
    <scope>NUCLEOTIDE SEQUENCE</scope>
    <source>
        <strain evidence="5">Zt1-1</strain>
    </source>
</reference>
<dbReference type="EMBL" id="JAQIBD010000006">
    <property type="protein sequence ID" value="MDM5272746.1"/>
    <property type="molecule type" value="Genomic_DNA"/>
</dbReference>
<sequence length="182" mass="20058">MKWIGMVILGIGNILQKDDGLGVYAATYLNENYIFSKDIHIINGGVEGIHLVNIFMDNDHILILDSIKLEDEPASIYAIPAEELSGYGLNSGGAHEIGVLQCIDMLELQGKPVPKALVLGIIPFEVTFEITLSDTIKKAFIDYIGVALQYLEKHGINYQEKETIITLEEIINRAKDPSGAMI</sequence>
<keyword evidence="6" id="KW-1185">Reference proteome</keyword>
<dbReference type="CDD" id="cd06062">
    <property type="entry name" value="H2MP_MemB-H2up"/>
    <property type="match status" value="1"/>
</dbReference>
<dbReference type="NCBIfam" id="TIGR00072">
    <property type="entry name" value="hydrog_prot"/>
    <property type="match status" value="1"/>
</dbReference>
<keyword evidence="4" id="KW-0378">Hydrolase</keyword>
<keyword evidence="2" id="KW-0645">Protease</keyword>
<dbReference type="PANTHER" id="PTHR30302:SF1">
    <property type="entry name" value="HYDROGENASE 2 MATURATION PROTEASE"/>
    <property type="match status" value="1"/>
</dbReference>
<evidence type="ECO:0000256" key="2">
    <source>
        <dbReference type="ARBA" id="ARBA00022670"/>
    </source>
</evidence>
<gene>
    <name evidence="5" type="ORF">PGH07_11230</name>
</gene>
<dbReference type="Proteomes" id="UP001169069">
    <property type="component" value="Unassembled WGS sequence"/>
</dbReference>
<dbReference type="Pfam" id="PF01750">
    <property type="entry name" value="HycI"/>
    <property type="match status" value="1"/>
</dbReference>
<accession>A0ABT7R0Z4</accession>